<dbReference type="InterPro" id="IPR011006">
    <property type="entry name" value="CheY-like_superfamily"/>
</dbReference>
<feature type="domain" description="Histidine kinase" evidence="11">
    <location>
        <begin position="436"/>
        <end position="654"/>
    </location>
</feature>
<evidence type="ECO:0000256" key="3">
    <source>
        <dbReference type="ARBA" id="ARBA00022553"/>
    </source>
</evidence>
<proteinExistence type="predicted"/>
<dbReference type="EMBL" id="JACSQT010000011">
    <property type="protein sequence ID" value="MBD7938989.1"/>
    <property type="molecule type" value="Genomic_DNA"/>
</dbReference>
<dbReference type="Gene3D" id="3.30.565.10">
    <property type="entry name" value="Histidine kinase-like ATPase, C-terminal domain"/>
    <property type="match status" value="2"/>
</dbReference>
<evidence type="ECO:0000256" key="8">
    <source>
        <dbReference type="ARBA" id="ARBA00023012"/>
    </source>
</evidence>
<dbReference type="SMART" id="SM00388">
    <property type="entry name" value="HisKA"/>
    <property type="match status" value="1"/>
</dbReference>
<keyword evidence="10" id="KW-0472">Membrane</keyword>
<dbReference type="InterPro" id="IPR005467">
    <property type="entry name" value="His_kinase_dom"/>
</dbReference>
<dbReference type="InterPro" id="IPR001789">
    <property type="entry name" value="Sig_transdc_resp-reg_receiver"/>
</dbReference>
<sequence length="1027" mass="116774">MKILTKRKWIFIIIFLLVITIIRVSWMNFIEKLDYPSAPSAKQGELDLRNWDFSNKQTFMLNGEWEFYPNALITPNSLPKQNKKYLHIPSISSWDESFAEKDKLRYGTYRLKILINDSDIATLGLRLNSVKDATSIYVNGKLIGGSGTPAIKENQHEANTIPYSVRFDTNKSEIELLIHVSSHLKEAGILKPIRFGTIDAINHRVYISNNLQLLLCIVLALHLIYGIILFFIGSTQKKVMIYFSLLLFSAIISVLASDDKLLFTWFSIDYELQVKISYLSYIGIAAFIPSFIHNLFPNPKDKKILRYFSLYCILDIGFVLLSSSKDIINLIQIVLGSVLILSVVISINILRKFINEIEGIIFLIIGCLSIAVNLIWTSNLSDASIDLMHYPFDLIFALLSFTAFWFKRFFIATSNAKKLAEQLQLEDQRKDDFLIKTSHELRNPLHAITNMVQTILEDKAKPPHNEHKKHLSITIDISKRMSLLLNDLLDVTRLKQKTIQLNINKVHLPVVTVGVIDMLKLLGDKKPVKFINDISNTFPPVLADENRLIQILFNLLHNALKFTDEGTIIIRATSINGMAHIEVEDTGVGMNTDDIQRIFKPFEQASENNRTDSNGIGIGLSICKELVELHNGVLSLKSTSEKGSIFTFTLPILNECVEAENTSPSKIDKQMISKAAATIEQAHSDSFYDLENVHLNKRMKILAVDDDPINLYVLQSVLKNDGYEITTVSNGFQAVAKLEIESYDLVISDVMMPQMSGYELTKIIRKRFSLIELPVLLLTARTRSEDILTGLQSGANDYVTKPVDSWELKARVRGLSELKLTFEERLRMEGAWLQSQIQPHFIFNTLNSIAALSMIDTPRMQLLLEEFSNYLRLSFDFKNTEPTVPLDYELSLVHSYIYIENERFSNRLTVIWEIDEHVDIHVPPLSIQTLVENAVKHGILQKTSGGTIRIQIRKQNTFTHISIIDNGQGISTDKLQDIFNQKNDYSEEQGIGLLNTDRRLRQLYGKGLKIKSEPGQGTVVSFSIPNK</sequence>
<dbReference type="InterPro" id="IPR003594">
    <property type="entry name" value="HATPase_dom"/>
</dbReference>
<dbReference type="CDD" id="cd17574">
    <property type="entry name" value="REC_OmpR"/>
    <property type="match status" value="1"/>
</dbReference>
<keyword evidence="6" id="KW-0418">Kinase</keyword>
<evidence type="ECO:0000259" key="12">
    <source>
        <dbReference type="PROSITE" id="PS50110"/>
    </source>
</evidence>
<keyword evidence="5" id="KW-0547">Nucleotide-binding</keyword>
<feature type="modified residue" description="4-aspartylphosphate" evidence="9">
    <location>
        <position position="749"/>
    </location>
</feature>
<dbReference type="SMART" id="SM00448">
    <property type="entry name" value="REC"/>
    <property type="match status" value="1"/>
</dbReference>
<feature type="transmembrane region" description="Helical" evidence="10">
    <location>
        <begin position="9"/>
        <end position="29"/>
    </location>
</feature>
<gene>
    <name evidence="13" type="ORF">H9655_18285</name>
</gene>
<dbReference type="Gene3D" id="2.60.120.260">
    <property type="entry name" value="Galactose-binding domain-like"/>
    <property type="match status" value="1"/>
</dbReference>
<dbReference type="InterPro" id="IPR011623">
    <property type="entry name" value="7TMR_DISM_rcpt_extracell_dom1"/>
</dbReference>
<evidence type="ECO:0000256" key="4">
    <source>
        <dbReference type="ARBA" id="ARBA00022679"/>
    </source>
</evidence>
<feature type="transmembrane region" description="Helical" evidence="10">
    <location>
        <begin position="239"/>
        <end position="256"/>
    </location>
</feature>
<keyword evidence="4" id="KW-0808">Transferase</keyword>
<dbReference type="SUPFAM" id="SSF52172">
    <property type="entry name" value="CheY-like"/>
    <property type="match status" value="1"/>
</dbReference>
<dbReference type="Pfam" id="PF02518">
    <property type="entry name" value="HATPase_c"/>
    <property type="match status" value="2"/>
</dbReference>
<dbReference type="PROSITE" id="PS50110">
    <property type="entry name" value="RESPONSE_REGULATORY"/>
    <property type="match status" value="1"/>
</dbReference>
<reference evidence="13 14" key="1">
    <citation type="submission" date="2020-08" db="EMBL/GenBank/DDBJ databases">
        <title>A Genomic Blueprint of the Chicken Gut Microbiome.</title>
        <authorList>
            <person name="Gilroy R."/>
            <person name="Ravi A."/>
            <person name="Getino M."/>
            <person name="Pursley I."/>
            <person name="Horton D.L."/>
            <person name="Alikhan N.-F."/>
            <person name="Baker D."/>
            <person name="Gharbi K."/>
            <person name="Hall N."/>
            <person name="Watson M."/>
            <person name="Adriaenssens E.M."/>
            <person name="Foster-Nyarko E."/>
            <person name="Jarju S."/>
            <person name="Secka A."/>
            <person name="Antonio M."/>
            <person name="Oren A."/>
            <person name="Chaudhuri R."/>
            <person name="La Ragione R.M."/>
            <person name="Hildebrand F."/>
            <person name="Pallen M.J."/>
        </authorList>
    </citation>
    <scope>NUCLEOTIDE SEQUENCE [LARGE SCALE GENOMIC DNA]</scope>
    <source>
        <strain evidence="13 14">Sa5YUA1</strain>
    </source>
</reference>
<evidence type="ECO:0000256" key="7">
    <source>
        <dbReference type="ARBA" id="ARBA00022840"/>
    </source>
</evidence>
<dbReference type="PANTHER" id="PTHR43547:SF2">
    <property type="entry name" value="HYBRID SIGNAL TRANSDUCTION HISTIDINE KINASE C"/>
    <property type="match status" value="1"/>
</dbReference>
<evidence type="ECO:0000256" key="9">
    <source>
        <dbReference type="PROSITE-ProRule" id="PRU00169"/>
    </source>
</evidence>
<dbReference type="SMART" id="SM00387">
    <property type="entry name" value="HATPase_c"/>
    <property type="match status" value="2"/>
</dbReference>
<feature type="transmembrane region" description="Helical" evidence="10">
    <location>
        <begin position="276"/>
        <end position="292"/>
    </location>
</feature>
<feature type="transmembrane region" description="Helical" evidence="10">
    <location>
        <begin position="357"/>
        <end position="376"/>
    </location>
</feature>
<evidence type="ECO:0000259" key="11">
    <source>
        <dbReference type="PROSITE" id="PS50109"/>
    </source>
</evidence>
<evidence type="ECO:0000313" key="13">
    <source>
        <dbReference type="EMBL" id="MBD7938989.1"/>
    </source>
</evidence>
<dbReference type="Pfam" id="PF06580">
    <property type="entry name" value="His_kinase"/>
    <property type="match status" value="1"/>
</dbReference>
<dbReference type="RefSeq" id="WP_191816693.1">
    <property type="nucleotide sequence ID" value="NZ_JACSQT010000011.1"/>
</dbReference>
<dbReference type="EC" id="2.7.13.3" evidence="2"/>
<dbReference type="Pfam" id="PF00072">
    <property type="entry name" value="Response_reg"/>
    <property type="match status" value="1"/>
</dbReference>
<evidence type="ECO:0000256" key="6">
    <source>
        <dbReference type="ARBA" id="ARBA00022777"/>
    </source>
</evidence>
<name>A0ABR8QTW9_9BACI</name>
<dbReference type="InterPro" id="IPR010559">
    <property type="entry name" value="Sig_transdc_His_kin_internal"/>
</dbReference>
<keyword evidence="3 9" id="KW-0597">Phosphoprotein</keyword>
<dbReference type="CDD" id="cd16922">
    <property type="entry name" value="HATPase_EvgS-ArcB-TorS-like"/>
    <property type="match status" value="1"/>
</dbReference>
<dbReference type="PRINTS" id="PR00344">
    <property type="entry name" value="BCTRLSENSOR"/>
</dbReference>
<evidence type="ECO:0000256" key="10">
    <source>
        <dbReference type="SAM" id="Phobius"/>
    </source>
</evidence>
<keyword evidence="10" id="KW-1133">Transmembrane helix</keyword>
<keyword evidence="10" id="KW-0812">Transmembrane</keyword>
<feature type="transmembrane region" description="Helical" evidence="10">
    <location>
        <begin position="327"/>
        <end position="350"/>
    </location>
</feature>
<dbReference type="InterPro" id="IPR003661">
    <property type="entry name" value="HisK_dim/P_dom"/>
</dbReference>
<dbReference type="PANTHER" id="PTHR43547">
    <property type="entry name" value="TWO-COMPONENT HISTIDINE KINASE"/>
    <property type="match status" value="1"/>
</dbReference>
<keyword evidence="8" id="KW-0902">Two-component regulatory system</keyword>
<feature type="transmembrane region" description="Helical" evidence="10">
    <location>
        <begin position="211"/>
        <end position="232"/>
    </location>
</feature>
<comment type="catalytic activity">
    <reaction evidence="1">
        <text>ATP + protein L-histidine = ADP + protein N-phospho-L-histidine.</text>
        <dbReference type="EC" id="2.7.13.3"/>
    </reaction>
</comment>
<dbReference type="SUPFAM" id="SSF49785">
    <property type="entry name" value="Galactose-binding domain-like"/>
    <property type="match status" value="1"/>
</dbReference>
<dbReference type="Pfam" id="PF00512">
    <property type="entry name" value="HisKA"/>
    <property type="match status" value="1"/>
</dbReference>
<keyword evidence="7" id="KW-0067">ATP-binding</keyword>
<dbReference type="Gene3D" id="1.10.287.130">
    <property type="match status" value="1"/>
</dbReference>
<evidence type="ECO:0000256" key="5">
    <source>
        <dbReference type="ARBA" id="ARBA00022741"/>
    </source>
</evidence>
<dbReference type="Gene3D" id="3.40.50.2300">
    <property type="match status" value="1"/>
</dbReference>
<protein>
    <recommendedName>
        <fullName evidence="2">histidine kinase</fullName>
        <ecNumber evidence="2">2.7.13.3</ecNumber>
    </recommendedName>
</protein>
<evidence type="ECO:0000256" key="2">
    <source>
        <dbReference type="ARBA" id="ARBA00012438"/>
    </source>
</evidence>
<dbReference type="Pfam" id="PF07695">
    <property type="entry name" value="7TMR-DISM_7TM"/>
    <property type="match status" value="1"/>
</dbReference>
<feature type="domain" description="Response regulatory" evidence="12">
    <location>
        <begin position="700"/>
        <end position="816"/>
    </location>
</feature>
<feature type="transmembrane region" description="Helical" evidence="10">
    <location>
        <begin position="304"/>
        <end position="321"/>
    </location>
</feature>
<accession>A0ABR8QTW9</accession>
<dbReference type="SUPFAM" id="SSF55874">
    <property type="entry name" value="ATPase domain of HSP90 chaperone/DNA topoisomerase II/histidine kinase"/>
    <property type="match status" value="2"/>
</dbReference>
<dbReference type="InterPro" id="IPR004358">
    <property type="entry name" value="Sig_transdc_His_kin-like_C"/>
</dbReference>
<feature type="domain" description="Histidine kinase" evidence="11">
    <location>
        <begin position="927"/>
        <end position="1027"/>
    </location>
</feature>
<dbReference type="CDD" id="cd00082">
    <property type="entry name" value="HisKA"/>
    <property type="match status" value="1"/>
</dbReference>
<comment type="caution">
    <text evidence="13">The sequence shown here is derived from an EMBL/GenBank/DDBJ whole genome shotgun (WGS) entry which is preliminary data.</text>
</comment>
<dbReference type="SUPFAM" id="SSF47384">
    <property type="entry name" value="Homodimeric domain of signal transducing histidine kinase"/>
    <property type="match status" value="1"/>
</dbReference>
<dbReference type="PROSITE" id="PS50109">
    <property type="entry name" value="HIS_KIN"/>
    <property type="match status" value="2"/>
</dbReference>
<dbReference type="InterPro" id="IPR036890">
    <property type="entry name" value="HATPase_C_sf"/>
</dbReference>
<organism evidence="13 14">
    <name type="scientific">Cytobacillus stercorigallinarum</name>
    <dbReference type="NCBI Taxonomy" id="2762240"/>
    <lineage>
        <taxon>Bacteria</taxon>
        <taxon>Bacillati</taxon>
        <taxon>Bacillota</taxon>
        <taxon>Bacilli</taxon>
        <taxon>Bacillales</taxon>
        <taxon>Bacillaceae</taxon>
        <taxon>Cytobacillus</taxon>
    </lineage>
</organism>
<evidence type="ECO:0000256" key="1">
    <source>
        <dbReference type="ARBA" id="ARBA00000085"/>
    </source>
</evidence>
<dbReference type="InterPro" id="IPR036097">
    <property type="entry name" value="HisK_dim/P_sf"/>
</dbReference>
<dbReference type="InterPro" id="IPR008979">
    <property type="entry name" value="Galactose-bd-like_sf"/>
</dbReference>
<evidence type="ECO:0000313" key="14">
    <source>
        <dbReference type="Proteomes" id="UP000657931"/>
    </source>
</evidence>
<keyword evidence="14" id="KW-1185">Reference proteome</keyword>
<dbReference type="Proteomes" id="UP000657931">
    <property type="component" value="Unassembled WGS sequence"/>
</dbReference>